<dbReference type="NCBIfam" id="NF041504">
    <property type="entry name" value="AccA_sub"/>
    <property type="match status" value="1"/>
</dbReference>
<dbReference type="PANTHER" id="PTHR42853">
    <property type="entry name" value="ACETYL-COENZYME A CARBOXYLASE CARBOXYL TRANSFERASE SUBUNIT ALPHA"/>
    <property type="match status" value="1"/>
</dbReference>
<evidence type="ECO:0000256" key="3">
    <source>
        <dbReference type="ARBA" id="ARBA00022679"/>
    </source>
</evidence>
<keyword evidence="4 10" id="KW-0547">Nucleotide-binding</keyword>
<dbReference type="InterPro" id="IPR029045">
    <property type="entry name" value="ClpP/crotonase-like_dom_sf"/>
</dbReference>
<dbReference type="PROSITE" id="PS50989">
    <property type="entry name" value="COA_CT_CTER"/>
    <property type="match status" value="1"/>
</dbReference>
<evidence type="ECO:0000256" key="9">
    <source>
        <dbReference type="ARBA" id="ARBA00049152"/>
    </source>
</evidence>
<comment type="subunit">
    <text evidence="10">Acetyl-CoA carboxylase is a heterohexamer composed of biotin carboxyl carrier protein (AccB), biotin carboxylase (AccC) and two subunits each of ACCase subunit alpha (AccA) and ACCase subunit beta (AccD).</text>
</comment>
<organism evidence="12 13">
    <name type="scientific">Pontiella sulfatireligans</name>
    <dbReference type="NCBI Taxonomy" id="2750658"/>
    <lineage>
        <taxon>Bacteria</taxon>
        <taxon>Pseudomonadati</taxon>
        <taxon>Kiritimatiellota</taxon>
        <taxon>Kiritimatiellia</taxon>
        <taxon>Kiritimatiellales</taxon>
        <taxon>Pontiellaceae</taxon>
        <taxon>Pontiella</taxon>
    </lineage>
</organism>
<dbReference type="NCBIfam" id="TIGR00513">
    <property type="entry name" value="accA"/>
    <property type="match status" value="1"/>
</dbReference>
<comment type="catalytic activity">
    <reaction evidence="9 10">
        <text>N(6)-carboxybiotinyl-L-lysyl-[protein] + acetyl-CoA = N(6)-biotinyl-L-lysyl-[protein] + malonyl-CoA</text>
        <dbReference type="Rhea" id="RHEA:54728"/>
        <dbReference type="Rhea" id="RHEA-COMP:10505"/>
        <dbReference type="Rhea" id="RHEA-COMP:10506"/>
        <dbReference type="ChEBI" id="CHEBI:57288"/>
        <dbReference type="ChEBI" id="CHEBI:57384"/>
        <dbReference type="ChEBI" id="CHEBI:83144"/>
        <dbReference type="ChEBI" id="CHEBI:83145"/>
        <dbReference type="EC" id="2.1.3.15"/>
    </reaction>
</comment>
<dbReference type="HAMAP" id="MF_00823">
    <property type="entry name" value="AcetylCoA_CT_alpha"/>
    <property type="match status" value="1"/>
</dbReference>
<dbReference type="PANTHER" id="PTHR42853:SF3">
    <property type="entry name" value="ACETYL-COENZYME A CARBOXYLASE CARBOXYL TRANSFERASE SUBUNIT ALPHA, CHLOROPLASTIC"/>
    <property type="match status" value="1"/>
</dbReference>
<dbReference type="PRINTS" id="PR01069">
    <property type="entry name" value="ACCCTRFRASEA"/>
</dbReference>
<evidence type="ECO:0000256" key="8">
    <source>
        <dbReference type="ARBA" id="ARBA00023160"/>
    </source>
</evidence>
<dbReference type="GO" id="GO:0009317">
    <property type="term" value="C:acetyl-CoA carboxylase complex"/>
    <property type="evidence" value="ECO:0007669"/>
    <property type="project" value="InterPro"/>
</dbReference>
<evidence type="ECO:0000256" key="6">
    <source>
        <dbReference type="ARBA" id="ARBA00022840"/>
    </source>
</evidence>
<comment type="function">
    <text evidence="10">Component of the acetyl coenzyme A carboxylase (ACC) complex. First, biotin carboxylase catalyzes the carboxylation of biotin on its carrier protein (BCCP) and then the CO(2) group is transferred by the carboxyltransferase to acetyl-CoA to form malonyl-CoA.</text>
</comment>
<evidence type="ECO:0000259" key="11">
    <source>
        <dbReference type="PROSITE" id="PS50989"/>
    </source>
</evidence>
<dbReference type="GO" id="GO:0006633">
    <property type="term" value="P:fatty acid biosynthetic process"/>
    <property type="evidence" value="ECO:0007669"/>
    <property type="project" value="UniProtKB-KW"/>
</dbReference>
<keyword evidence="3 10" id="KW-0808">Transferase</keyword>
<reference evidence="12 13" key="1">
    <citation type="submission" date="2019-04" db="EMBL/GenBank/DDBJ databases">
        <authorList>
            <person name="Van Vliet M D."/>
        </authorList>
    </citation>
    <scope>NUCLEOTIDE SEQUENCE [LARGE SCALE GENOMIC DNA]</scope>
    <source>
        <strain evidence="12 13">F21</strain>
    </source>
</reference>
<evidence type="ECO:0000256" key="2">
    <source>
        <dbReference type="ARBA" id="ARBA00022516"/>
    </source>
</evidence>
<evidence type="ECO:0000256" key="10">
    <source>
        <dbReference type="HAMAP-Rule" id="MF_00823"/>
    </source>
</evidence>
<dbReference type="GO" id="GO:2001295">
    <property type="term" value="P:malonyl-CoA biosynthetic process"/>
    <property type="evidence" value="ECO:0007669"/>
    <property type="project" value="UniProtKB-UniRule"/>
</dbReference>
<dbReference type="GO" id="GO:0016743">
    <property type="term" value="F:carboxyl- or carbamoyltransferase activity"/>
    <property type="evidence" value="ECO:0007669"/>
    <property type="project" value="UniProtKB-UniRule"/>
</dbReference>
<evidence type="ECO:0000313" key="12">
    <source>
        <dbReference type="EMBL" id="VGO18761.1"/>
    </source>
</evidence>
<evidence type="ECO:0000256" key="5">
    <source>
        <dbReference type="ARBA" id="ARBA00022832"/>
    </source>
</evidence>
<evidence type="ECO:0000313" key="13">
    <source>
        <dbReference type="Proteomes" id="UP000346198"/>
    </source>
</evidence>
<keyword evidence="8 10" id="KW-0275">Fatty acid biosynthesis</keyword>
<evidence type="ECO:0000256" key="4">
    <source>
        <dbReference type="ARBA" id="ARBA00022741"/>
    </source>
</evidence>
<evidence type="ECO:0000256" key="7">
    <source>
        <dbReference type="ARBA" id="ARBA00023098"/>
    </source>
</evidence>
<evidence type="ECO:0000256" key="1">
    <source>
        <dbReference type="ARBA" id="ARBA00004956"/>
    </source>
</evidence>
<dbReference type="Gene3D" id="3.90.226.10">
    <property type="entry name" value="2-enoyl-CoA Hydratase, Chain A, domain 1"/>
    <property type="match status" value="1"/>
</dbReference>
<dbReference type="Pfam" id="PF03255">
    <property type="entry name" value="ACCA"/>
    <property type="match status" value="1"/>
</dbReference>
<keyword evidence="5 10" id="KW-0276">Fatty acid metabolism</keyword>
<dbReference type="EC" id="2.1.3.15" evidence="10"/>
<dbReference type="GO" id="GO:0003989">
    <property type="term" value="F:acetyl-CoA carboxylase activity"/>
    <property type="evidence" value="ECO:0007669"/>
    <property type="project" value="InterPro"/>
</dbReference>
<dbReference type="RefSeq" id="WP_136060217.1">
    <property type="nucleotide sequence ID" value="NZ_CAAHFH010000001.1"/>
</dbReference>
<keyword evidence="2 10" id="KW-0444">Lipid biosynthesis</keyword>
<name>A0A6C2UH67_9BACT</name>
<gene>
    <name evidence="10 12" type="primary">accA</name>
    <name evidence="12" type="ORF">SCARR_00814</name>
</gene>
<dbReference type="InterPro" id="IPR011763">
    <property type="entry name" value="COA_CT_C"/>
</dbReference>
<comment type="subcellular location">
    <subcellularLocation>
        <location evidence="10">Cytoplasm</location>
    </subcellularLocation>
</comment>
<comment type="pathway">
    <text evidence="1 10">Lipid metabolism; malonyl-CoA biosynthesis; malonyl-CoA from acetyl-CoA: step 1/1.</text>
</comment>
<dbReference type="SUPFAM" id="SSF52096">
    <property type="entry name" value="ClpP/crotonase"/>
    <property type="match status" value="1"/>
</dbReference>
<dbReference type="GO" id="GO:0005524">
    <property type="term" value="F:ATP binding"/>
    <property type="evidence" value="ECO:0007669"/>
    <property type="project" value="UniProtKB-KW"/>
</dbReference>
<proteinExistence type="inferred from homology"/>
<dbReference type="NCBIfam" id="NF004344">
    <property type="entry name" value="PRK05724.1"/>
    <property type="match status" value="1"/>
</dbReference>
<accession>A0A6C2UH67</accession>
<comment type="similarity">
    <text evidence="10">Belongs to the AccA family.</text>
</comment>
<sequence>MSAQITLPFEEPVAELETKLKELEAFSQEQDIDVSHEIKRMQEKIEETRIHIYTNLTAWQKVQVARHPDRPYTMDYINAMTTDFVEIHGDRIHRDDRAIVGGFAKIDGQKVMIIGSQKGRDTKSNVECNFGCAHPEGYRKALRLMKLADKFGVPIITLIDTKGAYAGLESEERHIAEAIAVNLRESFNIKVPIICVIIGEGGSGGALGIGIGNRILILEHAYYSVISPEGCAAILWKDRAFSDKAAEALKITGSDLIKLNLADEVIPEPKGGAHVNHAAASANLKEAVLKHLAELSAMSAEEIMQDRYDKFRAMGEFSGSVE</sequence>
<dbReference type="InterPro" id="IPR001095">
    <property type="entry name" value="Acetyl_CoA_COase_a_su"/>
</dbReference>
<dbReference type="UniPathway" id="UPA00655">
    <property type="reaction ID" value="UER00711"/>
</dbReference>
<dbReference type="Proteomes" id="UP000346198">
    <property type="component" value="Unassembled WGS sequence"/>
</dbReference>
<dbReference type="EMBL" id="CAAHFH010000001">
    <property type="protein sequence ID" value="VGO18761.1"/>
    <property type="molecule type" value="Genomic_DNA"/>
</dbReference>
<keyword evidence="10" id="KW-0963">Cytoplasm</keyword>
<keyword evidence="7 10" id="KW-0443">Lipid metabolism</keyword>
<keyword evidence="6 10" id="KW-0067">ATP-binding</keyword>
<protein>
    <recommendedName>
        <fullName evidence="10">Acetyl-coenzyme A carboxylase carboxyl transferase subunit alpha</fullName>
        <shortName evidence="10">ACCase subunit alpha</shortName>
        <shortName evidence="10">Acetyl-CoA carboxylase carboxyltransferase subunit alpha</shortName>
        <ecNumber evidence="10">2.1.3.15</ecNumber>
    </recommendedName>
</protein>
<dbReference type="AlphaFoldDB" id="A0A6C2UH67"/>
<keyword evidence="13" id="KW-1185">Reference proteome</keyword>
<feature type="domain" description="CoA carboxyltransferase C-terminal" evidence="11">
    <location>
        <begin position="37"/>
        <end position="294"/>
    </location>
</feature>